<feature type="chain" id="PRO_5030518121" description="NTF2 fold domain-containing protein" evidence="1">
    <location>
        <begin position="25"/>
        <end position="111"/>
    </location>
</feature>
<evidence type="ECO:0000313" key="3">
    <source>
        <dbReference type="EMBL" id="MBB6060406.1"/>
    </source>
</evidence>
<dbReference type="Proteomes" id="UP000532746">
    <property type="component" value="Unassembled WGS sequence"/>
</dbReference>
<dbReference type="Pfam" id="PF15631">
    <property type="entry name" value="Imm-NTF2-2"/>
    <property type="match status" value="1"/>
</dbReference>
<reference evidence="3 4" key="1">
    <citation type="submission" date="2020-08" db="EMBL/GenBank/DDBJ databases">
        <title>Genomic Encyclopedia of Type Strains, Phase IV (KMG-IV): sequencing the most valuable type-strain genomes for metagenomic binning, comparative biology and taxonomic classification.</title>
        <authorList>
            <person name="Goeker M."/>
        </authorList>
    </citation>
    <scope>NUCLEOTIDE SEQUENCE [LARGE SCALE GENOMIC DNA]</scope>
    <source>
        <strain evidence="3 4">DSM 26718</strain>
    </source>
</reference>
<accession>A0A7W9T2I8</accession>
<dbReference type="AlphaFoldDB" id="A0A7W9T2I8"/>
<feature type="domain" description="NTF2 fold" evidence="2">
    <location>
        <begin position="46"/>
        <end position="111"/>
    </location>
</feature>
<evidence type="ECO:0000256" key="1">
    <source>
        <dbReference type="SAM" id="SignalP"/>
    </source>
</evidence>
<dbReference type="InterPro" id="IPR028921">
    <property type="entry name" value="NTF2_fold_dom"/>
</dbReference>
<dbReference type="RefSeq" id="WP_183404485.1">
    <property type="nucleotide sequence ID" value="NZ_JACHGG010000004.1"/>
</dbReference>
<keyword evidence="1" id="KW-0732">Signal</keyword>
<protein>
    <recommendedName>
        <fullName evidence="2">NTF2 fold domain-containing protein</fullName>
    </recommendedName>
</protein>
<name>A0A7W9T2I8_9BACT</name>
<dbReference type="EMBL" id="JACHGG010000004">
    <property type="protein sequence ID" value="MBB6060406.1"/>
    <property type="molecule type" value="Genomic_DNA"/>
</dbReference>
<feature type="signal peptide" evidence="1">
    <location>
        <begin position="1"/>
        <end position="24"/>
    </location>
</feature>
<evidence type="ECO:0000259" key="2">
    <source>
        <dbReference type="Pfam" id="PF15631"/>
    </source>
</evidence>
<comment type="caution">
    <text evidence="3">The sequence shown here is derived from an EMBL/GenBank/DDBJ whole genome shotgun (WGS) entry which is preliminary data.</text>
</comment>
<keyword evidence="4" id="KW-1185">Reference proteome</keyword>
<proteinExistence type="predicted"/>
<organism evidence="3 4">
    <name type="scientific">Hymenobacter luteus</name>
    <dbReference type="NCBI Taxonomy" id="1411122"/>
    <lineage>
        <taxon>Bacteria</taxon>
        <taxon>Pseudomonadati</taxon>
        <taxon>Bacteroidota</taxon>
        <taxon>Cytophagia</taxon>
        <taxon>Cytophagales</taxon>
        <taxon>Hymenobacteraceae</taxon>
        <taxon>Hymenobacter</taxon>
    </lineage>
</organism>
<sequence>MKITAFLVSSVMMLMLCNAVSAEAQTQQVRSRTHSVQGPYVPDATTAIKIAEAVWLPIYGKRIYEKRPFKAVSKGAIWVVEGSLPDGMDGGVPYIEINKMDGRIMRVTHGK</sequence>
<gene>
    <name evidence="3" type="ORF">HNQ93_003272</name>
</gene>
<evidence type="ECO:0000313" key="4">
    <source>
        <dbReference type="Proteomes" id="UP000532746"/>
    </source>
</evidence>